<proteinExistence type="predicted"/>
<comment type="caution">
    <text evidence="2">The sequence shown here is derived from an EMBL/GenBank/DDBJ whole genome shotgun (WGS) entry which is preliminary data.</text>
</comment>
<dbReference type="RefSeq" id="WP_310280298.1">
    <property type="nucleotide sequence ID" value="NZ_JAVDWQ010000004.1"/>
</dbReference>
<organism evidence="2 3">
    <name type="scientific">Flavobacterium piscis</name>
    <dbReference type="NCBI Taxonomy" id="1114874"/>
    <lineage>
        <taxon>Bacteria</taxon>
        <taxon>Pseudomonadati</taxon>
        <taxon>Bacteroidota</taxon>
        <taxon>Flavobacteriia</taxon>
        <taxon>Flavobacteriales</taxon>
        <taxon>Flavobacteriaceae</taxon>
        <taxon>Flavobacterium</taxon>
    </lineage>
</organism>
<protein>
    <recommendedName>
        <fullName evidence="4">Bacteriocin</fullName>
    </recommendedName>
</protein>
<reference evidence="2 3" key="1">
    <citation type="submission" date="2023-07" db="EMBL/GenBank/DDBJ databases">
        <title>Sorghum-associated microbial communities from plants grown in Nebraska, USA.</title>
        <authorList>
            <person name="Schachtman D."/>
        </authorList>
    </citation>
    <scope>NUCLEOTIDE SEQUENCE [LARGE SCALE GENOMIC DNA]</scope>
    <source>
        <strain evidence="2 3">4129</strain>
    </source>
</reference>
<keyword evidence="1" id="KW-1133">Transmembrane helix</keyword>
<accession>A0ABU1Y6B9</accession>
<dbReference type="Proteomes" id="UP001269081">
    <property type="component" value="Unassembled WGS sequence"/>
</dbReference>
<evidence type="ECO:0000256" key="1">
    <source>
        <dbReference type="SAM" id="Phobius"/>
    </source>
</evidence>
<keyword evidence="3" id="KW-1185">Reference proteome</keyword>
<sequence length="55" mass="5449">MKKLELKQMELYKGGTSGRGCLIAGAFGVLAVGLTGGGVIAGLSIFAGAALSDCF</sequence>
<evidence type="ECO:0000313" key="2">
    <source>
        <dbReference type="EMBL" id="MDR7209775.1"/>
    </source>
</evidence>
<dbReference type="EMBL" id="JAVDWQ010000004">
    <property type="protein sequence ID" value="MDR7209775.1"/>
    <property type="molecule type" value="Genomic_DNA"/>
</dbReference>
<evidence type="ECO:0000313" key="3">
    <source>
        <dbReference type="Proteomes" id="UP001269081"/>
    </source>
</evidence>
<keyword evidence="1" id="KW-0472">Membrane</keyword>
<gene>
    <name evidence="2" type="ORF">J2W48_001713</name>
</gene>
<evidence type="ECO:0008006" key="4">
    <source>
        <dbReference type="Google" id="ProtNLM"/>
    </source>
</evidence>
<keyword evidence="1" id="KW-0812">Transmembrane</keyword>
<name>A0ABU1Y6B9_9FLAO</name>
<feature type="transmembrane region" description="Helical" evidence="1">
    <location>
        <begin position="21"/>
        <end position="51"/>
    </location>
</feature>